<dbReference type="FunFam" id="3.80.10.10:FF:001164">
    <property type="entry name" value="GH01279p"/>
    <property type="match status" value="1"/>
</dbReference>
<keyword evidence="5" id="KW-0472">Membrane</keyword>
<feature type="compositionally biased region" description="Basic and acidic residues" evidence="4">
    <location>
        <begin position="1466"/>
        <end position="1477"/>
    </location>
</feature>
<name>A0AAF5DN82_STRER</name>
<dbReference type="SUPFAM" id="SSF52058">
    <property type="entry name" value="L domain-like"/>
    <property type="match status" value="3"/>
</dbReference>
<evidence type="ECO:0000313" key="7">
    <source>
        <dbReference type="Proteomes" id="UP000035681"/>
    </source>
</evidence>
<feature type="signal peptide" evidence="6">
    <location>
        <begin position="1"/>
        <end position="24"/>
    </location>
</feature>
<keyword evidence="6" id="KW-0732">Signal</keyword>
<feature type="coiled-coil region" evidence="3">
    <location>
        <begin position="680"/>
        <end position="707"/>
    </location>
</feature>
<dbReference type="InterPro" id="IPR032675">
    <property type="entry name" value="LRR_dom_sf"/>
</dbReference>
<keyword evidence="1" id="KW-0433">Leucine-rich repeat</keyword>
<evidence type="ECO:0000256" key="5">
    <source>
        <dbReference type="SAM" id="Phobius"/>
    </source>
</evidence>
<organism evidence="7 8">
    <name type="scientific">Strongyloides stercoralis</name>
    <name type="common">Threadworm</name>
    <dbReference type="NCBI Taxonomy" id="6248"/>
    <lineage>
        <taxon>Eukaryota</taxon>
        <taxon>Metazoa</taxon>
        <taxon>Ecdysozoa</taxon>
        <taxon>Nematoda</taxon>
        <taxon>Chromadorea</taxon>
        <taxon>Rhabditida</taxon>
        <taxon>Tylenchina</taxon>
        <taxon>Panagrolaimomorpha</taxon>
        <taxon>Strongyloidoidea</taxon>
        <taxon>Strongyloididae</taxon>
        <taxon>Strongyloides</taxon>
    </lineage>
</organism>
<keyword evidence="5" id="KW-0812">Transmembrane</keyword>
<dbReference type="SMART" id="SM00369">
    <property type="entry name" value="LRR_TYP"/>
    <property type="match status" value="20"/>
</dbReference>
<keyword evidence="7" id="KW-1185">Reference proteome</keyword>
<feature type="transmembrane region" description="Helical" evidence="5">
    <location>
        <begin position="872"/>
        <end position="896"/>
    </location>
</feature>
<dbReference type="PANTHER" id="PTHR24366">
    <property type="entry name" value="IG(IMMUNOGLOBULIN) AND LRR(LEUCINE RICH REPEAT) DOMAINS"/>
    <property type="match status" value="1"/>
</dbReference>
<feature type="region of interest" description="Disordered" evidence="4">
    <location>
        <begin position="1410"/>
        <end position="1477"/>
    </location>
</feature>
<accession>A0AAF5DN82</accession>
<evidence type="ECO:0000256" key="1">
    <source>
        <dbReference type="ARBA" id="ARBA00022614"/>
    </source>
</evidence>
<evidence type="ECO:0000256" key="3">
    <source>
        <dbReference type="SAM" id="Coils"/>
    </source>
</evidence>
<dbReference type="SMART" id="SM00365">
    <property type="entry name" value="LRR_SD22"/>
    <property type="match status" value="9"/>
</dbReference>
<keyword evidence="3" id="KW-0175">Coiled coil</keyword>
<proteinExistence type="predicted"/>
<protein>
    <submittedName>
        <fullName evidence="8">LRRCT domain-containing protein</fullName>
    </submittedName>
</protein>
<dbReference type="Pfam" id="PF13855">
    <property type="entry name" value="LRR_8"/>
    <property type="match status" value="8"/>
</dbReference>
<dbReference type="PANTHER" id="PTHR24366:SF96">
    <property type="entry name" value="LEUCINE RICH REPEAT CONTAINING 53"/>
    <property type="match status" value="1"/>
</dbReference>
<dbReference type="Proteomes" id="UP000035681">
    <property type="component" value="Unplaced"/>
</dbReference>
<dbReference type="InterPro" id="IPR003591">
    <property type="entry name" value="Leu-rich_rpt_typical-subtyp"/>
</dbReference>
<sequence>MFKISLNLLRSLYLLIFIIFLTYQCPDILENVCQCVDTPIGLELNCSDNDGNLVVELLKTNKRNLGLIKKLILRNGRLTHISNNFFENLYIKELDLSNNEIVNIEKNAFKNMTSLLEELLLDNNKLQFIPSVALTPLGNSLKKLSISNNSIPKIEEGDILPLLVKLIDLNLSNNNIHNIHKSFFDNVKETIQTINFGYNSFKSIPASAIRGFKQLVSLHFHKNQITQLESLSFMNLPTMNLLNLASNQIKTIHKQTFLNVPALRYLYLSNNYIEQIHPYLFSSFTELEMIDLSSNKISRLTKNSFSHLQNLHQLYLGENEIIDIENGSFTNSSLIILILESNKLTDIKSDMFEGATKLQQLSLKNNKISNIDSNTFQATPSLVMIDLSRNKLIDIPPTTFLNQNNILLLDLSGNQIIRTPYGAFSKKVVTVLLQENPLVCTEKIHMLQEGVGVYIPNSDDKICKKEEKEESIIKPISEYPITTESTEIKVPTLDESKKKLPTEKIDNKEVLKHVNNHNNFEQDVIPVIEIEHENSEIDEKVGSLDDSLALASFPLMNNQEEIESNKGEPSDTIDSLSKIVTVDNFMNSNKRNNFNPLQYRPAIIPSTTRRYILQQTPPPDNNLHYVNISTPPTNLNFTDKPNVIYPFPVPFLKAGPKMSQSHISGNAPIPTYTLPPNIKITEDENEVKQTDNNNNNLSKKFERVELDNKKDYEIKNNYGKKDGEEHLNLSGYNNTQFFNHITIITICLTTVVLVMMSVFVGLCIAKYHQKSRNNYFSHADDGTISDSTRSGICHPAIQSSNLEAIYGTLSMNRNAFTTLNRRELQQSNEMAWMYNSVFKKNGTDIVAINNRAIEEYNKRSTKDRYYQINMLFLLYCAMLLKSILVLLLFTAIVSFINATCPDFLKNQTACTCVDYIDGPIIKCYGPSGPTIVDKLKKKPMEIRELAIEKANIIEIGGRAFKNLKIKKLILDNNKIKSIHPDAFKGLENVLVDLSINMNKLSEIPTSALEHLKVLSILSLRCNMISDIKGIAFKSKMNLIDLNLSCNQICDVHKDAFINVKNSIQNLVFDQNCLKKIPSDAITNMTNLIGLHIKYNNIKKIGNGELKNLQSLNIITATGNKIEIIEKDVVGKNNSIKYIYFGENAITKLEDCNLSNFKEVEVVDLSYNKISEVPQNIFSKLERLQHLNLEANAIRDISNGAFDGTPLLLLWLPHNCLSMISASMFKGALFLRQVSLAHNNIHIVQPLSFAHLANLHTLDLSFNKIKNLQPGAIDGSDYLTVRLQENPMVCSQDGFHVMNGHDAINLTTEPNNICKTEYNHDFIDVCPKKISPPGSQGCCTGKVTKPTTTTIKPEPKTSKIILSTFKPKVKILDMHPQQVIAETAGTNMHIKRRKFNMERFWRLSKRPTEPLAGMGRNIETTSEPKSIDNEKNNLVPGEHNELVTVSVTDGKRKSEDSNFNIDAPVSKVEKDAHVAPTA</sequence>
<dbReference type="WBParaSite" id="TCONS_00015470.p1">
    <property type="protein sequence ID" value="TCONS_00015470.p1"/>
    <property type="gene ID" value="XLOC_009859"/>
</dbReference>
<evidence type="ECO:0000256" key="6">
    <source>
        <dbReference type="SAM" id="SignalP"/>
    </source>
</evidence>
<feature type="transmembrane region" description="Helical" evidence="5">
    <location>
        <begin position="737"/>
        <end position="765"/>
    </location>
</feature>
<evidence type="ECO:0000313" key="8">
    <source>
        <dbReference type="WBParaSite" id="TCONS_00015470.p1"/>
    </source>
</evidence>
<feature type="chain" id="PRO_5042058897" evidence="6">
    <location>
        <begin position="25"/>
        <end position="1477"/>
    </location>
</feature>
<evidence type="ECO:0000256" key="4">
    <source>
        <dbReference type="SAM" id="MobiDB-lite"/>
    </source>
</evidence>
<keyword evidence="2" id="KW-0677">Repeat</keyword>
<keyword evidence="5" id="KW-1133">Transmembrane helix</keyword>
<dbReference type="PROSITE" id="PS51450">
    <property type="entry name" value="LRR"/>
    <property type="match status" value="10"/>
</dbReference>
<reference evidence="8" key="1">
    <citation type="submission" date="2024-02" db="UniProtKB">
        <authorList>
            <consortium name="WormBaseParasite"/>
        </authorList>
    </citation>
    <scope>IDENTIFICATION</scope>
</reference>
<dbReference type="Gene3D" id="3.80.10.10">
    <property type="entry name" value="Ribonuclease Inhibitor"/>
    <property type="match status" value="6"/>
</dbReference>
<dbReference type="AlphaFoldDB" id="A0AAF5DN82"/>
<dbReference type="InterPro" id="IPR001611">
    <property type="entry name" value="Leu-rich_rpt"/>
</dbReference>
<evidence type="ECO:0000256" key="2">
    <source>
        <dbReference type="ARBA" id="ARBA00022737"/>
    </source>
</evidence>